<gene>
    <name evidence="2" type="ORF">KAK11_11625</name>
</gene>
<dbReference type="Pfam" id="PF00581">
    <property type="entry name" value="Rhodanese"/>
    <property type="match status" value="1"/>
</dbReference>
<comment type="caution">
    <text evidence="2">The sequence shown here is derived from an EMBL/GenBank/DDBJ whole genome shotgun (WGS) entry which is preliminary data.</text>
</comment>
<proteinExistence type="predicted"/>
<reference evidence="2 3" key="1">
    <citation type="submission" date="2021-04" db="EMBL/GenBank/DDBJ databases">
        <title>The genome sequence of type strain Ideonella paludis KCTC 32238.</title>
        <authorList>
            <person name="Liu Y."/>
        </authorList>
    </citation>
    <scope>NUCLEOTIDE SEQUENCE [LARGE SCALE GENOMIC DNA]</scope>
    <source>
        <strain evidence="2 3">KCTC 32238</strain>
    </source>
</reference>
<name>A0ABS5DXV5_9BURK</name>
<feature type="domain" description="Rhodanese" evidence="1">
    <location>
        <begin position="33"/>
        <end position="137"/>
    </location>
</feature>
<dbReference type="Proteomes" id="UP000672097">
    <property type="component" value="Unassembled WGS sequence"/>
</dbReference>
<dbReference type="PROSITE" id="PS50206">
    <property type="entry name" value="RHODANESE_3"/>
    <property type="match status" value="1"/>
</dbReference>
<dbReference type="SUPFAM" id="SSF52821">
    <property type="entry name" value="Rhodanese/Cell cycle control phosphatase"/>
    <property type="match status" value="1"/>
</dbReference>
<sequence>MTGCAKNEGWFQPLVPVPGVTPVGEAEMLHALNDPEAMIVDMRSMPEFLVATIPMAINIPFTEVALRMNELGCDKAAGGQWNCTKAKKLYAFCNGPVCPQSPIAIRAITRDGFPASKIFYYRGGMLDWMALGLTTQPGEF</sequence>
<dbReference type="Gene3D" id="3.40.250.10">
    <property type="entry name" value="Rhodanese-like domain"/>
    <property type="match status" value="1"/>
</dbReference>
<protein>
    <submittedName>
        <fullName evidence="2">Rhodanese-like domain-containing protein</fullName>
    </submittedName>
</protein>
<evidence type="ECO:0000259" key="1">
    <source>
        <dbReference type="PROSITE" id="PS50206"/>
    </source>
</evidence>
<dbReference type="CDD" id="cd00158">
    <property type="entry name" value="RHOD"/>
    <property type="match status" value="1"/>
</dbReference>
<keyword evidence="3" id="KW-1185">Reference proteome</keyword>
<dbReference type="SMART" id="SM00450">
    <property type="entry name" value="RHOD"/>
    <property type="match status" value="1"/>
</dbReference>
<accession>A0ABS5DXV5</accession>
<dbReference type="InterPro" id="IPR001763">
    <property type="entry name" value="Rhodanese-like_dom"/>
</dbReference>
<dbReference type="EMBL" id="JAGQDG010000004">
    <property type="protein sequence ID" value="MBQ0935977.1"/>
    <property type="molecule type" value="Genomic_DNA"/>
</dbReference>
<evidence type="ECO:0000313" key="3">
    <source>
        <dbReference type="Proteomes" id="UP000672097"/>
    </source>
</evidence>
<organism evidence="2 3">
    <name type="scientific">Ideonella paludis</name>
    <dbReference type="NCBI Taxonomy" id="1233411"/>
    <lineage>
        <taxon>Bacteria</taxon>
        <taxon>Pseudomonadati</taxon>
        <taxon>Pseudomonadota</taxon>
        <taxon>Betaproteobacteria</taxon>
        <taxon>Burkholderiales</taxon>
        <taxon>Sphaerotilaceae</taxon>
        <taxon>Ideonella</taxon>
    </lineage>
</organism>
<dbReference type="InterPro" id="IPR036873">
    <property type="entry name" value="Rhodanese-like_dom_sf"/>
</dbReference>
<evidence type="ECO:0000313" key="2">
    <source>
        <dbReference type="EMBL" id="MBQ0935977.1"/>
    </source>
</evidence>